<reference evidence="5 6" key="1">
    <citation type="submission" date="2020-02" db="EMBL/GenBank/DDBJ databases">
        <authorList>
            <person name="Dziuba M."/>
            <person name="Kuznetsov B."/>
            <person name="Mardanov A."/>
            <person name="Ravin N."/>
            <person name="Grouzdev D."/>
        </authorList>
    </citation>
    <scope>NUCLEOTIDE SEQUENCE [LARGE SCALE GENOMIC DNA]</scope>
    <source>
        <strain evidence="5 6">SpK</strain>
    </source>
</reference>
<dbReference type="GO" id="GO:0003700">
    <property type="term" value="F:DNA-binding transcription factor activity"/>
    <property type="evidence" value="ECO:0007669"/>
    <property type="project" value="InterPro"/>
</dbReference>
<keyword evidence="1" id="KW-0678">Repressor</keyword>
<dbReference type="InterPro" id="IPR001034">
    <property type="entry name" value="DeoR_HTH"/>
</dbReference>
<dbReference type="Gene3D" id="3.30.750.70">
    <property type="entry name" value="4-hydroxybutyrate coenzyme like domains"/>
    <property type="match status" value="1"/>
</dbReference>
<sequence>MRDYSQSVELNPRQAQIVEKANTDGFVTIDDLVAAFGVTPQTIRRDINMLCDLGILRRYHGGASMVTNTRNADYDERQGAMRSEKEHIGQLVARHIPDGASLFLNVGTTTEAVARALVNHRGLRVITNNLNVAVLLRNGQDFEITVAGGRLRPHDLAVVGEATIDFINQFKVDFGVIGISGIDPDGTLLDFDYREVRVAQAIVENARTVFLATDHSKFGRRAMVKLGHVSMLDGLFVDQLPPQPYLDVLRESQVAVHVAE</sequence>
<gene>
    <name evidence="5" type="ORF">G4223_06815</name>
</gene>
<evidence type="ECO:0000313" key="5">
    <source>
        <dbReference type="EMBL" id="NFV79820.1"/>
    </source>
</evidence>
<dbReference type="SUPFAM" id="SSF100950">
    <property type="entry name" value="NagB/RpiA/CoA transferase-like"/>
    <property type="match status" value="1"/>
</dbReference>
<keyword evidence="6" id="KW-1185">Reference proteome</keyword>
<evidence type="ECO:0000256" key="2">
    <source>
        <dbReference type="ARBA" id="ARBA00023015"/>
    </source>
</evidence>
<dbReference type="PRINTS" id="PR00037">
    <property type="entry name" value="HTHLACR"/>
</dbReference>
<dbReference type="InterPro" id="IPR036390">
    <property type="entry name" value="WH_DNA-bd_sf"/>
</dbReference>
<evidence type="ECO:0000256" key="3">
    <source>
        <dbReference type="ARBA" id="ARBA00023163"/>
    </source>
</evidence>
<accession>A0A7C9QSY0</accession>
<protein>
    <submittedName>
        <fullName evidence="5">DeoR family transcriptional regulator</fullName>
    </submittedName>
</protein>
<evidence type="ECO:0000256" key="1">
    <source>
        <dbReference type="ARBA" id="ARBA00022491"/>
    </source>
</evidence>
<feature type="domain" description="HTH deoR-type" evidence="4">
    <location>
        <begin position="10"/>
        <end position="65"/>
    </location>
</feature>
<comment type="caution">
    <text evidence="5">The sequence shown here is derived from an EMBL/GenBank/DDBJ whole genome shotgun (WGS) entry which is preliminary data.</text>
</comment>
<dbReference type="SMART" id="SM00420">
    <property type="entry name" value="HTH_DEOR"/>
    <property type="match status" value="1"/>
</dbReference>
<keyword evidence="3" id="KW-0804">Transcription</keyword>
<dbReference type="SUPFAM" id="SSF46785">
    <property type="entry name" value="Winged helix' DNA-binding domain"/>
    <property type="match status" value="1"/>
</dbReference>
<dbReference type="Pfam" id="PF08220">
    <property type="entry name" value="HTH_DeoR"/>
    <property type="match status" value="1"/>
</dbReference>
<dbReference type="Proteomes" id="UP000480684">
    <property type="component" value="Unassembled WGS sequence"/>
</dbReference>
<dbReference type="InterPro" id="IPR050313">
    <property type="entry name" value="Carb_Metab_HTH_regulators"/>
</dbReference>
<dbReference type="PANTHER" id="PTHR30363">
    <property type="entry name" value="HTH-TYPE TRANSCRIPTIONAL REGULATOR SRLR-RELATED"/>
    <property type="match status" value="1"/>
</dbReference>
<dbReference type="InterPro" id="IPR037171">
    <property type="entry name" value="NagB/RpiA_transferase-like"/>
</dbReference>
<evidence type="ECO:0000313" key="6">
    <source>
        <dbReference type="Proteomes" id="UP000480684"/>
    </source>
</evidence>
<dbReference type="PANTHER" id="PTHR30363:SF4">
    <property type="entry name" value="GLYCEROL-3-PHOSPHATE REGULON REPRESSOR"/>
    <property type="match status" value="1"/>
</dbReference>
<organism evidence="5 6">
    <name type="scientific">Magnetospirillum aberrantis SpK</name>
    <dbReference type="NCBI Taxonomy" id="908842"/>
    <lineage>
        <taxon>Bacteria</taxon>
        <taxon>Pseudomonadati</taxon>
        <taxon>Pseudomonadota</taxon>
        <taxon>Alphaproteobacteria</taxon>
        <taxon>Rhodospirillales</taxon>
        <taxon>Rhodospirillaceae</taxon>
        <taxon>Magnetospirillum</taxon>
    </lineage>
</organism>
<dbReference type="EMBL" id="JAAIYP010000034">
    <property type="protein sequence ID" value="NFV79820.1"/>
    <property type="molecule type" value="Genomic_DNA"/>
</dbReference>
<keyword evidence="2" id="KW-0805">Transcription regulation</keyword>
<name>A0A7C9QSY0_9PROT</name>
<dbReference type="Pfam" id="PF00455">
    <property type="entry name" value="DeoRC"/>
    <property type="match status" value="1"/>
</dbReference>
<dbReference type="InterPro" id="IPR036388">
    <property type="entry name" value="WH-like_DNA-bd_sf"/>
</dbReference>
<evidence type="ECO:0000259" key="4">
    <source>
        <dbReference type="PROSITE" id="PS51000"/>
    </source>
</evidence>
<proteinExistence type="predicted"/>
<dbReference type="InterPro" id="IPR014036">
    <property type="entry name" value="DeoR-like_C"/>
</dbReference>
<dbReference type="Gene3D" id="1.10.10.10">
    <property type="entry name" value="Winged helix-like DNA-binding domain superfamily/Winged helix DNA-binding domain"/>
    <property type="match status" value="1"/>
</dbReference>
<dbReference type="PROSITE" id="PS51000">
    <property type="entry name" value="HTH_DEOR_2"/>
    <property type="match status" value="1"/>
</dbReference>
<dbReference type="SMART" id="SM01134">
    <property type="entry name" value="DeoRC"/>
    <property type="match status" value="1"/>
</dbReference>
<dbReference type="AlphaFoldDB" id="A0A7C9QSY0"/>
<dbReference type="RefSeq" id="WP_163676920.1">
    <property type="nucleotide sequence ID" value="NZ_JAAIYP010000034.1"/>
</dbReference>